<accession>A0A413THX1</accession>
<name>A0A413THX1_9FIRM</name>
<evidence type="ECO:0000313" key="1">
    <source>
        <dbReference type="EMBL" id="RHA84594.1"/>
    </source>
</evidence>
<sequence>MELNKKYFIVLMIFVIGCFICACGKEDNNASESLVEDTKESAYIEKTKVVEKEAAAQWAKGYDLPVDEQEVKEAENDCITMMELIFDIYGGADKGTASNVTLSDEIVFEMQKKLAETKYSIITLITYSNMENYENVDKFLTECKKGERGSVVVYEIHSDGGIGRMKFIFDGTDMYVVSAGSVWNKNGKSGMSYLSYTRIKEWKYTDKGWFCYELCVPEPPEVSEIVDGSYLIRVKPMTEEQREMSERCVQGLGYQGQNLLCSNWNAENMSELDYNGMFEYLYGMKYGEKFNSEDYPNGIPREEFESLIMEYLPITAEQIREYAAFDEENQTYLWERLGCFNYAPTFFGTSLPEVVNIKENEDGTVTLTVDAVCDMVICDDAVITHELTVKFADDGSLQYLGNEILNDGIIHIPDYQYRIRE</sequence>
<protein>
    <submittedName>
        <fullName evidence="1">Uncharacterized protein</fullName>
    </submittedName>
</protein>
<proteinExistence type="predicted"/>
<comment type="caution">
    <text evidence="1">The sequence shown here is derived from an EMBL/GenBank/DDBJ whole genome shotgun (WGS) entry which is preliminary data.</text>
</comment>
<dbReference type="RefSeq" id="WP_118583130.1">
    <property type="nucleotide sequence ID" value="NZ_CABJFX010000033.1"/>
</dbReference>
<dbReference type="InterPro" id="IPR045714">
    <property type="entry name" value="DUF6070"/>
</dbReference>
<dbReference type="AlphaFoldDB" id="A0A413THX1"/>
<evidence type="ECO:0000313" key="2">
    <source>
        <dbReference type="Proteomes" id="UP000283492"/>
    </source>
</evidence>
<dbReference type="Proteomes" id="UP000283492">
    <property type="component" value="Unassembled WGS sequence"/>
</dbReference>
<gene>
    <name evidence="1" type="ORF">DW914_14970</name>
</gene>
<dbReference type="EMBL" id="QSFX01000033">
    <property type="protein sequence ID" value="RHA84594.1"/>
    <property type="molecule type" value="Genomic_DNA"/>
</dbReference>
<dbReference type="PROSITE" id="PS51257">
    <property type="entry name" value="PROKAR_LIPOPROTEIN"/>
    <property type="match status" value="1"/>
</dbReference>
<reference evidence="1 2" key="1">
    <citation type="submission" date="2018-08" db="EMBL/GenBank/DDBJ databases">
        <title>A genome reference for cultivated species of the human gut microbiota.</title>
        <authorList>
            <person name="Zou Y."/>
            <person name="Xue W."/>
            <person name="Luo G."/>
        </authorList>
    </citation>
    <scope>NUCLEOTIDE SEQUENCE [LARGE SCALE GENOMIC DNA]</scope>
    <source>
        <strain evidence="1 2">AM42-1AC</strain>
    </source>
</reference>
<dbReference type="Pfam" id="PF19546">
    <property type="entry name" value="DUF6070"/>
    <property type="match status" value="1"/>
</dbReference>
<organism evidence="1 2">
    <name type="scientific">Roseburia inulinivorans</name>
    <dbReference type="NCBI Taxonomy" id="360807"/>
    <lineage>
        <taxon>Bacteria</taxon>
        <taxon>Bacillati</taxon>
        <taxon>Bacillota</taxon>
        <taxon>Clostridia</taxon>
        <taxon>Lachnospirales</taxon>
        <taxon>Lachnospiraceae</taxon>
        <taxon>Roseburia</taxon>
    </lineage>
</organism>